<name>A0AAQ3NYB7_VIGMU</name>
<organism evidence="2 3">
    <name type="scientific">Vigna mungo</name>
    <name type="common">Black gram</name>
    <name type="synonym">Phaseolus mungo</name>
    <dbReference type="NCBI Taxonomy" id="3915"/>
    <lineage>
        <taxon>Eukaryota</taxon>
        <taxon>Viridiplantae</taxon>
        <taxon>Streptophyta</taxon>
        <taxon>Embryophyta</taxon>
        <taxon>Tracheophyta</taxon>
        <taxon>Spermatophyta</taxon>
        <taxon>Magnoliopsida</taxon>
        <taxon>eudicotyledons</taxon>
        <taxon>Gunneridae</taxon>
        <taxon>Pentapetalae</taxon>
        <taxon>rosids</taxon>
        <taxon>fabids</taxon>
        <taxon>Fabales</taxon>
        <taxon>Fabaceae</taxon>
        <taxon>Papilionoideae</taxon>
        <taxon>50 kb inversion clade</taxon>
        <taxon>NPAAA clade</taxon>
        <taxon>indigoferoid/millettioid clade</taxon>
        <taxon>Phaseoleae</taxon>
        <taxon>Vigna</taxon>
    </lineage>
</organism>
<feature type="transmembrane region" description="Helical" evidence="1">
    <location>
        <begin position="57"/>
        <end position="81"/>
    </location>
</feature>
<protein>
    <recommendedName>
        <fullName evidence="4">Transmembrane protein</fullName>
    </recommendedName>
</protein>
<evidence type="ECO:0000313" key="3">
    <source>
        <dbReference type="Proteomes" id="UP001374535"/>
    </source>
</evidence>
<keyword evidence="1" id="KW-0812">Transmembrane</keyword>
<dbReference type="Proteomes" id="UP001374535">
    <property type="component" value="Chromosome 2"/>
</dbReference>
<keyword evidence="1" id="KW-0472">Membrane</keyword>
<dbReference type="EMBL" id="CP144699">
    <property type="protein sequence ID" value="WVZ17938.1"/>
    <property type="molecule type" value="Genomic_DNA"/>
</dbReference>
<sequence>MLRPYLNSTGTSPFARIRNSYPPTNIDLPKSSLPKFSLNSIQRRTTNLNLLRKRGSAAFIFSSRSLICATATTIVFIHVFLFKNPNRNFIIVILFLSQLVF</sequence>
<accession>A0AAQ3NYB7</accession>
<gene>
    <name evidence="2" type="ORF">V8G54_005260</name>
</gene>
<dbReference type="AlphaFoldDB" id="A0AAQ3NYB7"/>
<evidence type="ECO:0008006" key="4">
    <source>
        <dbReference type="Google" id="ProtNLM"/>
    </source>
</evidence>
<proteinExistence type="predicted"/>
<evidence type="ECO:0000256" key="1">
    <source>
        <dbReference type="SAM" id="Phobius"/>
    </source>
</evidence>
<keyword evidence="3" id="KW-1185">Reference proteome</keyword>
<reference evidence="2 3" key="1">
    <citation type="journal article" date="2023" name="Life. Sci Alliance">
        <title>Evolutionary insights into 3D genome organization and epigenetic landscape of Vigna mungo.</title>
        <authorList>
            <person name="Junaid A."/>
            <person name="Singh B."/>
            <person name="Bhatia S."/>
        </authorList>
    </citation>
    <scope>NUCLEOTIDE SEQUENCE [LARGE SCALE GENOMIC DNA]</scope>
    <source>
        <strain evidence="2">Urdbean</strain>
    </source>
</reference>
<keyword evidence="1" id="KW-1133">Transmembrane helix</keyword>
<evidence type="ECO:0000313" key="2">
    <source>
        <dbReference type="EMBL" id="WVZ17938.1"/>
    </source>
</evidence>